<gene>
    <name evidence="2" type="ORF">GCM10011579_028870</name>
</gene>
<organism evidence="2 3">
    <name type="scientific">Streptomyces albiflavescens</name>
    <dbReference type="NCBI Taxonomy" id="1623582"/>
    <lineage>
        <taxon>Bacteria</taxon>
        <taxon>Bacillati</taxon>
        <taxon>Actinomycetota</taxon>
        <taxon>Actinomycetes</taxon>
        <taxon>Kitasatosporales</taxon>
        <taxon>Streptomycetaceae</taxon>
        <taxon>Streptomyces</taxon>
    </lineage>
</organism>
<dbReference type="AlphaFoldDB" id="A0A917Y0L9"/>
<dbReference type="EMBL" id="BMMM01000004">
    <property type="protein sequence ID" value="GGN62065.1"/>
    <property type="molecule type" value="Genomic_DNA"/>
</dbReference>
<evidence type="ECO:0000313" key="3">
    <source>
        <dbReference type="Proteomes" id="UP000600365"/>
    </source>
</evidence>
<sequence>MIAFGAEAQSLAGLGFLLAQNATSAARYKDDPTYTDAGLTPTPAQRPPTSATAAAHPADHEPG</sequence>
<evidence type="ECO:0000256" key="1">
    <source>
        <dbReference type="SAM" id="MobiDB-lite"/>
    </source>
</evidence>
<accession>A0A917Y0L9</accession>
<protein>
    <submittedName>
        <fullName evidence="2">Uncharacterized protein</fullName>
    </submittedName>
</protein>
<comment type="caution">
    <text evidence="2">The sequence shown here is derived from an EMBL/GenBank/DDBJ whole genome shotgun (WGS) entry which is preliminary data.</text>
</comment>
<feature type="region of interest" description="Disordered" evidence="1">
    <location>
        <begin position="29"/>
        <end position="63"/>
    </location>
</feature>
<evidence type="ECO:0000313" key="2">
    <source>
        <dbReference type="EMBL" id="GGN62065.1"/>
    </source>
</evidence>
<feature type="compositionally biased region" description="Low complexity" evidence="1">
    <location>
        <begin position="47"/>
        <end position="56"/>
    </location>
</feature>
<proteinExistence type="predicted"/>
<name>A0A917Y0L9_9ACTN</name>
<keyword evidence="3" id="KW-1185">Reference proteome</keyword>
<reference evidence="2 3" key="1">
    <citation type="journal article" date="2014" name="Int. J. Syst. Evol. Microbiol.">
        <title>Complete genome sequence of Corynebacterium casei LMG S-19264T (=DSM 44701T), isolated from a smear-ripened cheese.</title>
        <authorList>
            <consortium name="US DOE Joint Genome Institute (JGI-PGF)"/>
            <person name="Walter F."/>
            <person name="Albersmeier A."/>
            <person name="Kalinowski J."/>
            <person name="Ruckert C."/>
        </authorList>
    </citation>
    <scope>NUCLEOTIDE SEQUENCE [LARGE SCALE GENOMIC DNA]</scope>
    <source>
        <strain evidence="2 3">CGMCC 4.7111</strain>
    </source>
</reference>
<dbReference type="Proteomes" id="UP000600365">
    <property type="component" value="Unassembled WGS sequence"/>
</dbReference>
<dbReference type="RefSeq" id="WP_189186341.1">
    <property type="nucleotide sequence ID" value="NZ_BMMM01000004.1"/>
</dbReference>